<proteinExistence type="inferred from homology"/>
<keyword evidence="5" id="KW-1185">Reference proteome</keyword>
<dbReference type="Gene3D" id="2.170.130.10">
    <property type="entry name" value="TonB-dependent receptor, plug domain"/>
    <property type="match status" value="1"/>
</dbReference>
<feature type="signal peptide" evidence="2">
    <location>
        <begin position="1"/>
        <end position="30"/>
    </location>
</feature>
<dbReference type="RefSeq" id="WP_243406685.1">
    <property type="nucleotide sequence ID" value="NZ_QENY01000003.1"/>
</dbReference>
<comment type="subcellular location">
    <subcellularLocation>
        <location evidence="1">Cell outer membrane</location>
        <topology evidence="1">Multi-pass membrane protein</topology>
    </subcellularLocation>
</comment>
<keyword evidence="2" id="KW-0732">Signal</keyword>
<keyword evidence="1" id="KW-0812">Transmembrane</keyword>
<accession>A0A2U0UK20</accession>
<dbReference type="Pfam" id="PF07715">
    <property type="entry name" value="Plug"/>
    <property type="match status" value="1"/>
</dbReference>
<gene>
    <name evidence="4" type="ORF">C7379_103109</name>
</gene>
<dbReference type="Pfam" id="PF13715">
    <property type="entry name" value="CarbopepD_reg_2"/>
    <property type="match status" value="1"/>
</dbReference>
<keyword evidence="1" id="KW-0998">Cell outer membrane</keyword>
<dbReference type="Proteomes" id="UP000245870">
    <property type="component" value="Unassembled WGS sequence"/>
</dbReference>
<evidence type="ECO:0000256" key="1">
    <source>
        <dbReference type="PROSITE-ProRule" id="PRU01360"/>
    </source>
</evidence>
<dbReference type="SUPFAM" id="SSF56935">
    <property type="entry name" value="Porins"/>
    <property type="match status" value="1"/>
</dbReference>
<evidence type="ECO:0000256" key="2">
    <source>
        <dbReference type="SAM" id="SignalP"/>
    </source>
</evidence>
<comment type="caution">
    <text evidence="4">The sequence shown here is derived from an EMBL/GenBank/DDBJ whole genome shotgun (WGS) entry which is preliminary data.</text>
</comment>
<keyword evidence="1" id="KW-1134">Transmembrane beta strand</keyword>
<dbReference type="InterPro" id="IPR039426">
    <property type="entry name" value="TonB-dep_rcpt-like"/>
</dbReference>
<keyword evidence="1" id="KW-0472">Membrane</keyword>
<dbReference type="InterPro" id="IPR008969">
    <property type="entry name" value="CarboxyPept-like_regulatory"/>
</dbReference>
<dbReference type="NCBIfam" id="TIGR04057">
    <property type="entry name" value="SusC_RagA_signa"/>
    <property type="match status" value="1"/>
</dbReference>
<evidence type="ECO:0000259" key="3">
    <source>
        <dbReference type="Pfam" id="PF07715"/>
    </source>
</evidence>
<reference evidence="4 5" key="1">
    <citation type="submission" date="2018-05" db="EMBL/GenBank/DDBJ databases">
        <title>Genomic Encyclopedia of Type Strains, Phase IV (KMG-IV): sequencing the most valuable type-strain genomes for metagenomic binning, comparative biology and taxonomic classification.</title>
        <authorList>
            <person name="Goeker M."/>
        </authorList>
    </citation>
    <scope>NUCLEOTIDE SEQUENCE [LARGE SCALE GENOMIC DNA]</scope>
    <source>
        <strain evidence="4 5">DSM 100333</strain>
    </source>
</reference>
<dbReference type="FunFam" id="2.170.130.10:FF:000003">
    <property type="entry name" value="SusC/RagA family TonB-linked outer membrane protein"/>
    <property type="match status" value="1"/>
</dbReference>
<organism evidence="4 5">
    <name type="scientific">Hallella colorans</name>
    <dbReference type="NCBI Taxonomy" id="1703337"/>
    <lineage>
        <taxon>Bacteria</taxon>
        <taxon>Pseudomonadati</taxon>
        <taxon>Bacteroidota</taxon>
        <taxon>Bacteroidia</taxon>
        <taxon>Bacteroidales</taxon>
        <taxon>Prevotellaceae</taxon>
        <taxon>Hallella</taxon>
    </lineage>
</organism>
<evidence type="ECO:0000313" key="5">
    <source>
        <dbReference type="Proteomes" id="UP000245870"/>
    </source>
</evidence>
<dbReference type="InterPro" id="IPR037066">
    <property type="entry name" value="Plug_dom_sf"/>
</dbReference>
<dbReference type="AlphaFoldDB" id="A0A2U0UK20"/>
<dbReference type="SUPFAM" id="SSF49464">
    <property type="entry name" value="Carboxypeptidase regulatory domain-like"/>
    <property type="match status" value="1"/>
</dbReference>
<sequence>MKCNHGHGPRLFVMSLALLAANLTATEAKALGDISSGVTSVRQVTQSAQDNKRDIKGFIGDENGEPIIGATVREHGSANAAITNAEGTFVIKASPNAVLDVAYIGYQDKEIRLKGRTFVSISMIPAHKDLKEVVVVGFGKQKKESLVGAVQAVNPDDLKMTSSSLTTSFAGNVPGIIARQASGEPGYDHAEFYIRGISTFGANKAPLIILDGVEISPTMLNNIPPESIESFSVLKDATATSLYGSRGANGVIIVNTKQGELSEKMQVKVRLDNTFSSPTMIQSMADGPTYMEMFNEAAYNEAKAVGNAYTPYYSEERIAKTREGANPYLFPNNDWYGMLFKKMTMNQNLNLNVRGGSKILTYFLNAGIFYENGIIRQPKEAQALDVSMRSRKYLFQSNVTARLTRTTKIGLNMNTQLFYYHAPKEPVNRLFYYTMTVSPVSFPPVLPAQNGDMFVRYGLNARQGVGGLQTNPYARLSSGYTDRNYVYSTTAFNIDQDLDFVTPGLKASGLVSFYNYSFNWLDHWNVPFYYKVADDYTVDENGQYHFDTTSIGDPGQPYLQSNSGRDPTTTVWSMQGKVDYQRMFGKHDVNTTLVYHMKETKKVKNGGGEYDLLPYREQGLAGRLAYNYGHRYLLEATFGYNGSENFMSGQRFGFFPAVAAGWTISNEAFFKPVKAYVHNLKIRGSYGLVGNDALQNRFPYITTVDMLSNGGWWIGNNYDNIKVPNITTYGNTLATWEKSKKLNVGVDMSLMGCLDITFDYFNEARTGIFMQRNAVISMLGFGKNKPWANIGAVKNEGFDMSLAYTKVFNRDFTVKANGSLTYAHNEMTDVDEPQNVSSYYSRLGHPINSIRGFVAEGLFTSQEEIDQAPKQELSAYTVGDIKYKDLNNDNKIDQNDVTTIGYPELPEIIYGFGATVTYKKWDVSMMFQGAARVSLMMRDIHPFVDKEGDGLGIAQYIVKNHWSEANNNANAAYPRLSQSFVNNNVVPSTFYMRDGSYLRLKTMEVGFTPTKWMRVYVAGTNLLTFSKFKTWDPEMGSGNGLSYPLQRTVKVGVQFHY</sequence>
<evidence type="ECO:0000313" key="4">
    <source>
        <dbReference type="EMBL" id="PVX57986.1"/>
    </source>
</evidence>
<feature type="chain" id="PRO_5015663641" evidence="2">
    <location>
        <begin position="31"/>
        <end position="1057"/>
    </location>
</feature>
<protein>
    <submittedName>
        <fullName evidence="4">TonB-linked SusC/RagA family outer membrane protein</fullName>
    </submittedName>
</protein>
<name>A0A2U0UK20_9BACT</name>
<keyword evidence="1" id="KW-0813">Transport</keyword>
<dbReference type="GO" id="GO:0009279">
    <property type="term" value="C:cell outer membrane"/>
    <property type="evidence" value="ECO:0007669"/>
    <property type="project" value="UniProtKB-SubCell"/>
</dbReference>
<dbReference type="InterPro" id="IPR012910">
    <property type="entry name" value="Plug_dom"/>
</dbReference>
<comment type="similarity">
    <text evidence="1">Belongs to the TonB-dependent receptor family.</text>
</comment>
<dbReference type="InterPro" id="IPR023997">
    <property type="entry name" value="TonB-dep_OMP_SusC/RagA_CS"/>
</dbReference>
<dbReference type="PROSITE" id="PS52016">
    <property type="entry name" value="TONB_DEPENDENT_REC_3"/>
    <property type="match status" value="1"/>
</dbReference>
<dbReference type="NCBIfam" id="TIGR04056">
    <property type="entry name" value="OMP_RagA_SusC"/>
    <property type="match status" value="1"/>
</dbReference>
<feature type="domain" description="TonB-dependent receptor plug" evidence="3">
    <location>
        <begin position="143"/>
        <end position="251"/>
    </location>
</feature>
<dbReference type="EMBL" id="QENY01000003">
    <property type="protein sequence ID" value="PVX57986.1"/>
    <property type="molecule type" value="Genomic_DNA"/>
</dbReference>
<dbReference type="InterPro" id="IPR023996">
    <property type="entry name" value="TonB-dep_OMP_SusC/RagA"/>
</dbReference>